<organism evidence="2 3">
    <name type="scientific">Psychrobacter sanguinis</name>
    <dbReference type="NCBI Taxonomy" id="861445"/>
    <lineage>
        <taxon>Bacteria</taxon>
        <taxon>Pseudomonadati</taxon>
        <taxon>Pseudomonadota</taxon>
        <taxon>Gammaproteobacteria</taxon>
        <taxon>Moraxellales</taxon>
        <taxon>Moraxellaceae</taxon>
        <taxon>Psychrobacter</taxon>
    </lineage>
</organism>
<reference evidence="2 3" key="1">
    <citation type="journal article" date="2019" name="PLoS ONE">
        <title>Pup mortality in New Zealand sea lions (Phocarctos hookeri) at Enderby Island, Auckland Islands, 2013-18.</title>
        <authorList>
            <person name="Michael S.A."/>
            <person name="Hayman D.T.S."/>
            <person name="Gray R."/>
            <person name="Zhang J."/>
            <person name="Rogers L."/>
            <person name="Roe W.D."/>
        </authorList>
    </citation>
    <scope>NUCLEOTIDE SEQUENCE [LARGE SCALE GENOMIC DNA]</scope>
    <source>
        <strain evidence="2 3">SM868</strain>
    </source>
</reference>
<feature type="region of interest" description="Disordered" evidence="1">
    <location>
        <begin position="214"/>
        <end position="320"/>
    </location>
</feature>
<evidence type="ECO:0000256" key="1">
    <source>
        <dbReference type="SAM" id="MobiDB-lite"/>
    </source>
</evidence>
<accession>A0A844M2W4</accession>
<protein>
    <submittedName>
        <fullName evidence="2">Uncharacterized protein</fullName>
    </submittedName>
</protein>
<comment type="caution">
    <text evidence="2">The sequence shown here is derived from an EMBL/GenBank/DDBJ whole genome shotgun (WGS) entry which is preliminary data.</text>
</comment>
<proteinExistence type="predicted"/>
<feature type="compositionally biased region" description="Basic and acidic residues" evidence="1">
    <location>
        <begin position="297"/>
        <end position="308"/>
    </location>
</feature>
<feature type="compositionally biased region" description="Basic and acidic residues" evidence="1">
    <location>
        <begin position="240"/>
        <end position="252"/>
    </location>
</feature>
<keyword evidence="3" id="KW-1185">Reference proteome</keyword>
<dbReference type="EMBL" id="WFKQ01000013">
    <property type="protein sequence ID" value="MUG33281.1"/>
    <property type="molecule type" value="Genomic_DNA"/>
</dbReference>
<gene>
    <name evidence="2" type="ORF">GB996_10860</name>
</gene>
<feature type="compositionally biased region" description="Polar residues" evidence="1">
    <location>
        <begin position="270"/>
        <end position="281"/>
    </location>
</feature>
<evidence type="ECO:0000313" key="2">
    <source>
        <dbReference type="EMBL" id="MUG33281.1"/>
    </source>
</evidence>
<dbReference type="PROSITE" id="PS51257">
    <property type="entry name" value="PROKAR_LIPOPROTEIN"/>
    <property type="match status" value="1"/>
</dbReference>
<dbReference type="OrthoDB" id="6656159at2"/>
<name>A0A844M2W4_9GAMM</name>
<evidence type="ECO:0000313" key="3">
    <source>
        <dbReference type="Proteomes" id="UP000442109"/>
    </source>
</evidence>
<sequence length="320" mass="33790">MKLSFDRVSRPASLVGVVILCGLTAVGCSKKEESTADKAEEAKVEVAPAPVVACNDQVALAQLTNMVQSTLTGQSQKLFSAYAESAGESLSLNNVNTAVGSVLVDIANPTILQEANAQGMVTCNASLSLTLPNQDVARATRVYASLEDRNLADLLQSENITLNNNMLVSNNFNYVVGMQGGQVTARLVGQPAILTAASDIIAKSQFQAVLEANRAAPQTNKPRPAPALPAEPKQPAQPRVRPEPEQKQKAPARETQPARSAEPKAATKPTEPSVSTDNTKPSVEKPAATTAPAQSAEKPKLVVPKDDNIEMVIIEEDGTY</sequence>
<dbReference type="Proteomes" id="UP000442109">
    <property type="component" value="Unassembled WGS sequence"/>
</dbReference>
<dbReference type="RefSeq" id="WP_011960517.1">
    <property type="nucleotide sequence ID" value="NZ_WFKQ01000013.1"/>
</dbReference>
<dbReference type="AlphaFoldDB" id="A0A844M2W4"/>